<proteinExistence type="predicted"/>
<dbReference type="PROSITE" id="PS51820">
    <property type="entry name" value="PA14"/>
    <property type="match status" value="1"/>
</dbReference>
<feature type="non-terminal residue" evidence="3">
    <location>
        <position position="1939"/>
    </location>
</feature>
<reference evidence="3" key="1">
    <citation type="submission" date="2021-02" db="EMBL/GenBank/DDBJ databases">
        <authorList>
            <person name="Dougan E. K."/>
            <person name="Rhodes N."/>
            <person name="Thang M."/>
            <person name="Chan C."/>
        </authorList>
    </citation>
    <scope>NUCLEOTIDE SEQUENCE</scope>
</reference>
<organism evidence="3 4">
    <name type="scientific">Symbiodinium natans</name>
    <dbReference type="NCBI Taxonomy" id="878477"/>
    <lineage>
        <taxon>Eukaryota</taxon>
        <taxon>Sar</taxon>
        <taxon>Alveolata</taxon>
        <taxon>Dinophyceae</taxon>
        <taxon>Suessiales</taxon>
        <taxon>Symbiodiniaceae</taxon>
        <taxon>Symbiodinium</taxon>
    </lineage>
</organism>
<keyword evidence="4" id="KW-1185">Reference proteome</keyword>
<dbReference type="Pfam" id="PF07691">
    <property type="entry name" value="PA14"/>
    <property type="match status" value="1"/>
</dbReference>
<evidence type="ECO:0000259" key="2">
    <source>
        <dbReference type="PROSITE" id="PS51820"/>
    </source>
</evidence>
<dbReference type="InterPro" id="IPR011658">
    <property type="entry name" value="PA14_dom"/>
</dbReference>
<dbReference type="Proteomes" id="UP000604046">
    <property type="component" value="Unassembled WGS sequence"/>
</dbReference>
<gene>
    <name evidence="3" type="primary">ACBP2</name>
    <name evidence="3" type="ORF">SNAT2548_LOCUS31347</name>
</gene>
<feature type="non-terminal residue" evidence="3">
    <location>
        <position position="1"/>
    </location>
</feature>
<protein>
    <submittedName>
        <fullName evidence="3">ACBP2 protein</fullName>
    </submittedName>
</protein>
<dbReference type="InterPro" id="IPR037524">
    <property type="entry name" value="PA14/GLEYA"/>
</dbReference>
<feature type="coiled-coil region" evidence="1">
    <location>
        <begin position="37"/>
        <end position="71"/>
    </location>
</feature>
<comment type="caution">
    <text evidence="3">The sequence shown here is derived from an EMBL/GenBank/DDBJ whole genome shotgun (WGS) entry which is preliminary data.</text>
</comment>
<evidence type="ECO:0000313" key="3">
    <source>
        <dbReference type="EMBL" id="CAE7557174.1"/>
    </source>
</evidence>
<dbReference type="SUPFAM" id="SSF56988">
    <property type="entry name" value="Anthrax protective antigen"/>
    <property type="match status" value="1"/>
</dbReference>
<evidence type="ECO:0000313" key="4">
    <source>
        <dbReference type="Proteomes" id="UP000604046"/>
    </source>
</evidence>
<accession>A0A812U9K3</accession>
<evidence type="ECO:0000256" key="1">
    <source>
        <dbReference type="SAM" id="Coils"/>
    </source>
</evidence>
<name>A0A812U9K3_9DINO</name>
<feature type="domain" description="PA14" evidence="2">
    <location>
        <begin position="421"/>
        <end position="569"/>
    </location>
</feature>
<keyword evidence="1" id="KW-0175">Coiled coil</keyword>
<dbReference type="EMBL" id="CAJNDS010002653">
    <property type="protein sequence ID" value="CAE7557174.1"/>
    <property type="molecule type" value="Genomic_DNA"/>
</dbReference>
<sequence length="1939" mass="212015">MKDVVNLPTSQRLKISKKSKGFVQANAIKDECGNDTVDLLQRQNPDIMKLLARLEEKMDSLDKKMDGLETQMDARDGASPQAPMPNVSTPGMRRNNAFFQGCRVRSSTKLAANQVAHKDESKRGHHSENLTHTRITGALRSCSLSQILLTNYGATDFTTSCCAESGLHCAGCAKAAADGQSCLECAGGFLKRDGKCISCADSAGWLNVDGKTCAQLVSGDCNDVKSRGKSSNEACCTCGGGIVSPTPFVYPSVHLAIGSEVHVAPSARTASRYSLHEDCELPDQGITMSGTTGVVTASAARPDTGPFSIECAVTAHQALGVSYDTTLRIGMDYLSYGAPVLFFSGSATKAAQKAPGLWKDFSIMCAPTVNWLQVDTATGDLSRSAADANNNGAVDTEDTTTSGQNGGICVMKAQHAAPRVEYAQGMMCNYCRTCSSCSVTNAYASALRDYWWYDNFTAPDIHFLNNFSGIPLGTLFCIRCAGYLHITLRGYYNLYLRTRDGSRVYLDGQLMTQKTGCGAADVEKENIWLEAGYHDLEVLMCNGGGNQFLQLAYYGPDTDHIILPVPSSALFHDAFTERQARFVALALQPWTALTYKTTAVSVTLGEQLPLLNLEEPTQQGLLKPSFFKVSCSSTPTLKYDFDDLLSTGLVEGYPVLEVTPEGSISVLPARGLSSVFDSQPSTGADRKRISLACSVWGAFPDLAGLDPIKASLTLTLLDDICWVNKLFFANAFTLIDDVSSEASCRAACRESASCAGYLWSTNQCQRRHRLAAAGESATAAWAKVTDCRAESACMEVADAAWYKAGNYCPVSPDLARDSMLYRKEGTTAEETLHLAKYSRALDGALSVADISDGDWILRQADPKTDFIDTEVGEVALRGTVLGKVLEAKVSFAVAPCAVPANLTAAAEEAEEQEESQGRSPFIVDNPFTDPPADYTLHPCDAWMSLLLQVQARMERRSALLPLGTLGDNCKFSERSFVVHGFCIDLLAITGHCLNADACILQAKDGGQGMQKPVIAAAVQSIPPESGNIFVPPPFHLASGQMLCPPAQLISVHIETEKEAVGRTDCEARCKATSSCVFYFQGEQSEALICRIYSGCTHLVQEPGVLGDLFAVSSEQRCHVADPGGCFSMTARRAYLTSAMSSKPFAYWDLHVLCDVFLILGGGGAQFCARPTYRDPTNHAWQHKTLLPETFAHGTMLSLSCWDERYRGFYDDSAASVDSLSCVNGQWFNSHDEVGLGKFRCHQCVQIGTPAYKQVYDLNLQEAWFLSRLQLALFTEPTTKAHCLELGERFTETEGTLAPTATEDLCPTNVLVELGSTPFSDSRKVKLLEGNNQCMQQDLAGDSPFPVHRECAARESQQIPMSDMGNLLWNLHTQHLLKAFPVFAPSIIDCNGFGAVSEVDLRDLFSDHTEVTAYLGSVDLDVELQFAQGEQTDGAANWKRLMTKNVVVGPVYDKAEVMRMCVSYTTSVPFTDKEDDEEWWEAEPLGGFGLEFLTRSPRDDEADFKDYITGTRLDDRLVQNRCGAWHPKFNCSSTGLSSGQGCEAFVRHTEDDTAVRINSARWEYATQGTSTLARSFRGQIATAGYFSSDDGSLGAWQKFNNETNHSGIAIESSVYSGLATHFRQCVLYTARHPGNNFFNEPTVRLQKRSGLVLDYQHFATTDGTRRFDCGTWTNISKLDCQIDDACDVEISNPGAATVYRHYLQFGDFGLSEPANVMIMGSKQIPLSRSLTTRAPQELTMSSGDWHNFFPVNWMQGYNLESDIKHNTNQFRLCVTASQEGNSPGILRFRLRLARRLEANFTARLSFEDEFSIQSGADYRTMCGPWRDTEHLAGTAWDRAHQFELQQVGIQNLRLQEIQLQLAATVNPNVCRFAPVTFNSVSQRGANMTDRNARSGSWPNWHERLAAAPVSCPPGQVLTSLFANASNDQSMTYTCGHTPGL</sequence>